<organism evidence="1 2">
    <name type="scientific">Tumebacillus permanentifrigoris</name>
    <dbReference type="NCBI Taxonomy" id="378543"/>
    <lineage>
        <taxon>Bacteria</taxon>
        <taxon>Bacillati</taxon>
        <taxon>Bacillota</taxon>
        <taxon>Bacilli</taxon>
        <taxon>Bacillales</taxon>
        <taxon>Alicyclobacillaceae</taxon>
        <taxon>Tumebacillus</taxon>
    </lineage>
</organism>
<protein>
    <submittedName>
        <fullName evidence="1">Uncharacterized protein</fullName>
    </submittedName>
</protein>
<dbReference type="EMBL" id="QGGL01000003">
    <property type="protein sequence ID" value="PWK15553.1"/>
    <property type="molecule type" value="Genomic_DNA"/>
</dbReference>
<evidence type="ECO:0000313" key="2">
    <source>
        <dbReference type="Proteomes" id="UP000245634"/>
    </source>
</evidence>
<reference evidence="1 2" key="1">
    <citation type="submission" date="2018-05" db="EMBL/GenBank/DDBJ databases">
        <title>Genomic Encyclopedia of Type Strains, Phase IV (KMG-IV): sequencing the most valuable type-strain genomes for metagenomic binning, comparative biology and taxonomic classification.</title>
        <authorList>
            <person name="Goeker M."/>
        </authorList>
    </citation>
    <scope>NUCLEOTIDE SEQUENCE [LARGE SCALE GENOMIC DNA]</scope>
    <source>
        <strain evidence="1 2">DSM 18773</strain>
    </source>
</reference>
<keyword evidence="2" id="KW-1185">Reference proteome</keyword>
<name>A0A316DG61_9BACL</name>
<sequence length="68" mass="8020">MPKHILRHYFNFHEVATNVLSMVEMMVNTRTYFIGYTDHDVFTILKLINKHDGCLLHEGSTLPIEHSY</sequence>
<dbReference type="AlphaFoldDB" id="A0A316DG61"/>
<dbReference type="OrthoDB" id="1120027at2"/>
<dbReference type="RefSeq" id="WP_109686706.1">
    <property type="nucleotide sequence ID" value="NZ_QGGL01000003.1"/>
</dbReference>
<proteinExistence type="predicted"/>
<accession>A0A316DG61</accession>
<gene>
    <name evidence="1" type="ORF">C7459_10390</name>
</gene>
<dbReference type="Proteomes" id="UP000245634">
    <property type="component" value="Unassembled WGS sequence"/>
</dbReference>
<comment type="caution">
    <text evidence="1">The sequence shown here is derived from an EMBL/GenBank/DDBJ whole genome shotgun (WGS) entry which is preliminary data.</text>
</comment>
<evidence type="ECO:0000313" key="1">
    <source>
        <dbReference type="EMBL" id="PWK15553.1"/>
    </source>
</evidence>